<dbReference type="PANTHER" id="PTHR34148">
    <property type="entry name" value="ADENOSYLCOBINAMIDE-GDP RIBAZOLETRANSFERASE"/>
    <property type="match status" value="1"/>
</dbReference>
<evidence type="ECO:0000256" key="8">
    <source>
        <dbReference type="ARBA" id="ARBA00022573"/>
    </source>
</evidence>
<evidence type="ECO:0000313" key="20">
    <source>
        <dbReference type="EMBL" id="QOV20958.1"/>
    </source>
</evidence>
<feature type="transmembrane region" description="Helical" evidence="19">
    <location>
        <begin position="60"/>
        <end position="80"/>
    </location>
</feature>
<dbReference type="GO" id="GO:0005886">
    <property type="term" value="C:plasma membrane"/>
    <property type="evidence" value="ECO:0007669"/>
    <property type="project" value="UniProtKB-SubCell"/>
</dbReference>
<keyword evidence="7 19" id="KW-1003">Cell membrane</keyword>
<comment type="catalytic activity">
    <reaction evidence="17 19">
        <text>alpha-ribazole + adenosylcob(III)inamide-GDP = adenosylcob(III)alamin + GMP + H(+)</text>
        <dbReference type="Rhea" id="RHEA:16049"/>
        <dbReference type="ChEBI" id="CHEBI:10329"/>
        <dbReference type="ChEBI" id="CHEBI:15378"/>
        <dbReference type="ChEBI" id="CHEBI:18408"/>
        <dbReference type="ChEBI" id="CHEBI:58115"/>
        <dbReference type="ChEBI" id="CHEBI:60487"/>
        <dbReference type="EC" id="2.7.8.26"/>
    </reaction>
</comment>
<dbReference type="InterPro" id="IPR003805">
    <property type="entry name" value="CobS"/>
</dbReference>
<keyword evidence="13 19" id="KW-0472">Membrane</keyword>
<dbReference type="EMBL" id="CP063304">
    <property type="protein sequence ID" value="QOV20958.1"/>
    <property type="molecule type" value="Genomic_DNA"/>
</dbReference>
<feature type="transmembrane region" description="Helical" evidence="19">
    <location>
        <begin position="178"/>
        <end position="194"/>
    </location>
</feature>
<dbReference type="Pfam" id="PF02654">
    <property type="entry name" value="CobS"/>
    <property type="match status" value="1"/>
</dbReference>
<feature type="transmembrane region" description="Helical" evidence="19">
    <location>
        <begin position="32"/>
        <end position="54"/>
    </location>
</feature>
<dbReference type="AlphaFoldDB" id="A0A7M2RLE1"/>
<evidence type="ECO:0000256" key="15">
    <source>
        <dbReference type="ARBA" id="ARBA00032605"/>
    </source>
</evidence>
<evidence type="ECO:0000256" key="5">
    <source>
        <dbReference type="ARBA" id="ARBA00013200"/>
    </source>
</evidence>
<keyword evidence="11 19" id="KW-0460">Magnesium</keyword>
<protein>
    <recommendedName>
        <fullName evidence="6 19">Adenosylcobinamide-GDP ribazoletransferase</fullName>
        <ecNumber evidence="5 19">2.7.8.26</ecNumber>
    </recommendedName>
    <alternativeName>
        <fullName evidence="16 19">Cobalamin synthase</fullName>
    </alternativeName>
    <alternativeName>
        <fullName evidence="15 19">Cobalamin-5'-phosphate synthase</fullName>
    </alternativeName>
</protein>
<organism evidence="20 21">
    <name type="scientific">Blautia liquoris</name>
    <dbReference type="NCBI Taxonomy" id="2779518"/>
    <lineage>
        <taxon>Bacteria</taxon>
        <taxon>Bacillati</taxon>
        <taxon>Bacillota</taxon>
        <taxon>Clostridia</taxon>
        <taxon>Lachnospirales</taxon>
        <taxon>Lachnospiraceae</taxon>
        <taxon>Blautia</taxon>
    </lineage>
</organism>
<keyword evidence="9 19" id="KW-0808">Transferase</keyword>
<comment type="function">
    <text evidence="14 19">Joins adenosylcobinamide-GDP and alpha-ribazole to generate adenosylcobalamin (Ado-cobalamin). Also synthesizes adenosylcobalamin 5'-phosphate from adenosylcobinamide-GDP and alpha-ribazole 5'-phosphate.</text>
</comment>
<proteinExistence type="inferred from homology"/>
<comment type="subcellular location">
    <subcellularLocation>
        <location evidence="2 19">Cell membrane</location>
        <topology evidence="2 19">Multi-pass membrane protein</topology>
    </subcellularLocation>
</comment>
<evidence type="ECO:0000256" key="19">
    <source>
        <dbReference type="HAMAP-Rule" id="MF_00719"/>
    </source>
</evidence>
<comment type="pathway">
    <text evidence="3 19">Cofactor biosynthesis; adenosylcobalamin biosynthesis; adenosylcobalamin from cob(II)yrinate a,c-diamide: step 7/7.</text>
</comment>
<keyword evidence="12 19" id="KW-1133">Transmembrane helix</keyword>
<dbReference type="HAMAP" id="MF_00719">
    <property type="entry name" value="CobS"/>
    <property type="match status" value="1"/>
</dbReference>
<evidence type="ECO:0000256" key="1">
    <source>
        <dbReference type="ARBA" id="ARBA00001946"/>
    </source>
</evidence>
<evidence type="ECO:0000313" key="21">
    <source>
        <dbReference type="Proteomes" id="UP000593601"/>
    </source>
</evidence>
<evidence type="ECO:0000256" key="11">
    <source>
        <dbReference type="ARBA" id="ARBA00022842"/>
    </source>
</evidence>
<comment type="similarity">
    <text evidence="4 19">Belongs to the CobS family.</text>
</comment>
<dbReference type="GO" id="GO:0051073">
    <property type="term" value="F:adenosylcobinamide-GDP ribazoletransferase activity"/>
    <property type="evidence" value="ECO:0007669"/>
    <property type="project" value="UniProtKB-UniRule"/>
</dbReference>
<keyword evidence="8 19" id="KW-0169">Cobalamin biosynthesis</keyword>
<accession>A0A7M2RLE1</accession>
<keyword evidence="10 19" id="KW-0812">Transmembrane</keyword>
<comment type="cofactor">
    <cofactor evidence="1 19">
        <name>Mg(2+)</name>
        <dbReference type="ChEBI" id="CHEBI:18420"/>
    </cofactor>
</comment>
<evidence type="ECO:0000256" key="13">
    <source>
        <dbReference type="ARBA" id="ARBA00023136"/>
    </source>
</evidence>
<dbReference type="Proteomes" id="UP000593601">
    <property type="component" value="Chromosome"/>
</dbReference>
<evidence type="ECO:0000256" key="4">
    <source>
        <dbReference type="ARBA" id="ARBA00010561"/>
    </source>
</evidence>
<evidence type="ECO:0000256" key="2">
    <source>
        <dbReference type="ARBA" id="ARBA00004651"/>
    </source>
</evidence>
<dbReference type="UniPathway" id="UPA00148">
    <property type="reaction ID" value="UER00238"/>
</dbReference>
<gene>
    <name evidence="19" type="primary">cobS</name>
    <name evidence="20" type="ORF">INP51_06580</name>
</gene>
<evidence type="ECO:0000256" key="6">
    <source>
        <dbReference type="ARBA" id="ARBA00015850"/>
    </source>
</evidence>
<dbReference type="KEGG" id="bliq:INP51_06580"/>
<dbReference type="GO" id="GO:0008818">
    <property type="term" value="F:cobalamin 5'-phosphate synthase activity"/>
    <property type="evidence" value="ECO:0007669"/>
    <property type="project" value="UniProtKB-UniRule"/>
</dbReference>
<sequence length="257" mass="28407">MKNIWSSFIVAFAMYSKIPMPKTEWTKDHMKYSMCFFPFVGVAVGLIEYGWFLLASYLRFGAVFRAAGMTLIPVLVTGGIHMDGYLDTMDALSSWREKNQRLVILKDPHAGAFAIITGVVWFLISFAAATEITGKMMPFYCAIFVVSRCFSGLSVICFHNANPKGSAAAFSDQAQKKATGCVLIIYLAILLVVMCSLNPVQGITCFGTGLAVFFYYRWKSYKYFGGITGDLAGYFLSLAELLMQLAVIFAATIMGKL</sequence>
<feature type="transmembrane region" description="Helical" evidence="19">
    <location>
        <begin position="136"/>
        <end position="158"/>
    </location>
</feature>
<evidence type="ECO:0000256" key="3">
    <source>
        <dbReference type="ARBA" id="ARBA00004663"/>
    </source>
</evidence>
<keyword evidence="21" id="KW-1185">Reference proteome</keyword>
<evidence type="ECO:0000256" key="10">
    <source>
        <dbReference type="ARBA" id="ARBA00022692"/>
    </source>
</evidence>
<reference evidence="20 21" key="1">
    <citation type="submission" date="2020-10" db="EMBL/GenBank/DDBJ databases">
        <title>Blautia liquoris sp.nov., isolated from the mud in a fermentation cellar used for the production of Chinese strong-flavoured liquor.</title>
        <authorList>
            <person name="Lu L."/>
        </authorList>
    </citation>
    <scope>NUCLEOTIDE SEQUENCE [LARGE SCALE GENOMIC DNA]</scope>
    <source>
        <strain evidence="20 21">LZLJ-3</strain>
    </source>
</reference>
<evidence type="ECO:0000256" key="14">
    <source>
        <dbReference type="ARBA" id="ARBA00025228"/>
    </source>
</evidence>
<evidence type="ECO:0000256" key="17">
    <source>
        <dbReference type="ARBA" id="ARBA00048623"/>
    </source>
</evidence>
<dbReference type="GO" id="GO:0009236">
    <property type="term" value="P:cobalamin biosynthetic process"/>
    <property type="evidence" value="ECO:0007669"/>
    <property type="project" value="UniProtKB-UniRule"/>
</dbReference>
<evidence type="ECO:0000256" key="18">
    <source>
        <dbReference type="ARBA" id="ARBA00049504"/>
    </source>
</evidence>
<name>A0A7M2RLE1_9FIRM</name>
<feature type="transmembrane region" description="Helical" evidence="19">
    <location>
        <begin position="231"/>
        <end position="254"/>
    </location>
</feature>
<dbReference type="PANTHER" id="PTHR34148:SF1">
    <property type="entry name" value="ADENOSYLCOBINAMIDE-GDP RIBAZOLETRANSFERASE"/>
    <property type="match status" value="1"/>
</dbReference>
<evidence type="ECO:0000256" key="16">
    <source>
        <dbReference type="ARBA" id="ARBA00032853"/>
    </source>
</evidence>
<comment type="catalytic activity">
    <reaction evidence="18 19">
        <text>alpha-ribazole 5'-phosphate + adenosylcob(III)inamide-GDP = adenosylcob(III)alamin 5'-phosphate + GMP + H(+)</text>
        <dbReference type="Rhea" id="RHEA:23560"/>
        <dbReference type="ChEBI" id="CHEBI:15378"/>
        <dbReference type="ChEBI" id="CHEBI:57918"/>
        <dbReference type="ChEBI" id="CHEBI:58115"/>
        <dbReference type="ChEBI" id="CHEBI:60487"/>
        <dbReference type="ChEBI" id="CHEBI:60493"/>
        <dbReference type="EC" id="2.7.8.26"/>
    </reaction>
</comment>
<evidence type="ECO:0000256" key="7">
    <source>
        <dbReference type="ARBA" id="ARBA00022475"/>
    </source>
</evidence>
<dbReference type="EC" id="2.7.8.26" evidence="5 19"/>
<evidence type="ECO:0000256" key="12">
    <source>
        <dbReference type="ARBA" id="ARBA00022989"/>
    </source>
</evidence>
<evidence type="ECO:0000256" key="9">
    <source>
        <dbReference type="ARBA" id="ARBA00022679"/>
    </source>
</evidence>
<feature type="transmembrane region" description="Helical" evidence="19">
    <location>
        <begin position="110"/>
        <end position="130"/>
    </location>
</feature>